<gene>
    <name evidence="3" type="primary">traK</name>
    <name evidence="3" type="ORF">CBG49_14700</name>
</gene>
<dbReference type="InterPro" id="IPR022276">
    <property type="entry name" value="Conjug_transposon_TraK"/>
</dbReference>
<keyword evidence="1" id="KW-1133">Transmembrane helix</keyword>
<evidence type="ECO:0000313" key="3">
    <source>
        <dbReference type="EMBL" id="ASF44244.1"/>
    </source>
</evidence>
<keyword evidence="1" id="KW-0812">Transmembrane</keyword>
<dbReference type="KEGG" id="capn:CBG49_14700"/>
<dbReference type="PROSITE" id="PS51704">
    <property type="entry name" value="GP_PDE"/>
    <property type="match status" value="1"/>
</dbReference>
<accession>A0A1Z4BSF1</accession>
<evidence type="ECO:0000256" key="1">
    <source>
        <dbReference type="SAM" id="Phobius"/>
    </source>
</evidence>
<feature type="transmembrane region" description="Helical" evidence="1">
    <location>
        <begin position="12"/>
        <end position="36"/>
    </location>
</feature>
<dbReference type="Proteomes" id="UP000197007">
    <property type="component" value="Chromosome"/>
</dbReference>
<dbReference type="GO" id="GO:0008081">
    <property type="term" value="F:phosphoric diester hydrolase activity"/>
    <property type="evidence" value="ECO:0007669"/>
    <property type="project" value="InterPro"/>
</dbReference>
<sequence>MIVKNIEKRIKINKTMAIATVIFAIVIVIVGFSYSYKIVQDSRKSIYILDNGVPVLVKQTDELLNRPVEYKAQVELFHRLFFTLAPDDEYINKNIDKALYLMDDSAKKERSNLTEKGWYNQIISSNATVSIQTDSINIDLNSKRFMYYGTQMINRKTSLIIRKLITQGTFRDIPRTPNNAHGVLLENWNILDNTELSVKQKYSY</sequence>
<dbReference type="GO" id="GO:0006629">
    <property type="term" value="P:lipid metabolic process"/>
    <property type="evidence" value="ECO:0007669"/>
    <property type="project" value="InterPro"/>
</dbReference>
<keyword evidence="4" id="KW-1185">Reference proteome</keyword>
<keyword evidence="1" id="KW-0472">Membrane</keyword>
<dbReference type="NCBIfam" id="TIGR03781">
    <property type="entry name" value="Bac_Flav_CT_K"/>
    <property type="match status" value="1"/>
</dbReference>
<feature type="domain" description="GP-PDE" evidence="2">
    <location>
        <begin position="1"/>
        <end position="93"/>
    </location>
</feature>
<dbReference type="RefSeq" id="WP_009419764.1">
    <property type="nucleotide sequence ID" value="NZ_CP022022.1"/>
</dbReference>
<evidence type="ECO:0000259" key="2">
    <source>
        <dbReference type="PROSITE" id="PS51704"/>
    </source>
</evidence>
<name>A0A1Z4BSF1_9FLAO</name>
<dbReference type="AlphaFoldDB" id="A0A1Z4BSF1"/>
<reference evidence="4" key="1">
    <citation type="submission" date="2017-06" db="EMBL/GenBank/DDBJ databases">
        <title>Complete genome sequence of Capnocytophaga sp. KCOM 1579 (=ChDC OS43) isolated from a human refractory periapical abscess lesion.</title>
        <authorList>
            <person name="Kook J.-K."/>
            <person name="Park S.-N."/>
            <person name="Lim Y.K."/>
            <person name="Roh H."/>
        </authorList>
    </citation>
    <scope>NUCLEOTIDE SEQUENCE [LARGE SCALE GENOMIC DNA]</scope>
    <source>
        <strain evidence="4">ChDC OS43</strain>
    </source>
</reference>
<dbReference type="EMBL" id="CP022022">
    <property type="protein sequence ID" value="ASF44244.1"/>
    <property type="molecule type" value="Genomic_DNA"/>
</dbReference>
<dbReference type="InterPro" id="IPR030395">
    <property type="entry name" value="GP_PDE_dom"/>
</dbReference>
<protein>
    <submittedName>
        <fullName evidence="3">Conjugative transposon protein TraK</fullName>
    </submittedName>
</protein>
<evidence type="ECO:0000313" key="4">
    <source>
        <dbReference type="Proteomes" id="UP000197007"/>
    </source>
</evidence>
<organism evidence="3 4">
    <name type="scientific">Capnocytophaga endodontalis</name>
    <dbReference type="NCBI Taxonomy" id="2708117"/>
    <lineage>
        <taxon>Bacteria</taxon>
        <taxon>Pseudomonadati</taxon>
        <taxon>Bacteroidota</taxon>
        <taxon>Flavobacteriia</taxon>
        <taxon>Flavobacteriales</taxon>
        <taxon>Flavobacteriaceae</taxon>
        <taxon>Capnocytophaga</taxon>
    </lineage>
</organism>
<proteinExistence type="predicted"/>